<gene>
    <name evidence="1" type="ORF">SAMN02746065_11055</name>
</gene>
<dbReference type="EMBL" id="FWXY01000010">
    <property type="protein sequence ID" value="SMC78806.1"/>
    <property type="molecule type" value="Genomic_DNA"/>
</dbReference>
<dbReference type="STRING" id="1121400.SAMN02746065_11055"/>
<evidence type="ECO:0000313" key="1">
    <source>
        <dbReference type="EMBL" id="SMC78806.1"/>
    </source>
</evidence>
<dbReference type="AlphaFoldDB" id="A0A1W2C138"/>
<name>A0A1W2C138_9BACT</name>
<evidence type="ECO:0000313" key="2">
    <source>
        <dbReference type="Proteomes" id="UP000192418"/>
    </source>
</evidence>
<dbReference type="RefSeq" id="WP_084069232.1">
    <property type="nucleotide sequence ID" value="NZ_FWXY01000010.1"/>
</dbReference>
<protein>
    <submittedName>
        <fullName evidence="1">Uncharacterized protein</fullName>
    </submittedName>
</protein>
<keyword evidence="2" id="KW-1185">Reference proteome</keyword>
<proteinExistence type="predicted"/>
<dbReference type="Proteomes" id="UP000192418">
    <property type="component" value="Unassembled WGS sequence"/>
</dbReference>
<organism evidence="1 2">
    <name type="scientific">Desulfocicer vacuolatum DSM 3385</name>
    <dbReference type="NCBI Taxonomy" id="1121400"/>
    <lineage>
        <taxon>Bacteria</taxon>
        <taxon>Pseudomonadati</taxon>
        <taxon>Thermodesulfobacteriota</taxon>
        <taxon>Desulfobacteria</taxon>
        <taxon>Desulfobacterales</taxon>
        <taxon>Desulfobacteraceae</taxon>
        <taxon>Desulfocicer</taxon>
    </lineage>
</organism>
<accession>A0A1W2C138</accession>
<sequence length="267" mass="30278">MTIIFNLKKIMVTAGIMALISLLSIGAVLAADSLSLTLQPDSDASFEAYSNQFQSKMPLADEGAYTPLEFLWSKVIDENRFLHWNNGALFEEGAYFRPGVLEHELYKGKFKEIRYIREKMAEKYTFKMTEKVLMETRIAKKIDRLAKQISRHLRMRYIKPGRDEKALFYLPGQDLESQPDEQKKLYEIIFSAHLYDHLPGTTVACSMAVNSSYYGISTNMEFIPGDGEFGMEVTSHLLNAYLGGRTSLELVTGEGKVSSMVKISFGF</sequence>
<reference evidence="1 2" key="1">
    <citation type="submission" date="2017-04" db="EMBL/GenBank/DDBJ databases">
        <authorList>
            <person name="Afonso C.L."/>
            <person name="Miller P.J."/>
            <person name="Scott M.A."/>
            <person name="Spackman E."/>
            <person name="Goraichik I."/>
            <person name="Dimitrov K.M."/>
            <person name="Suarez D.L."/>
            <person name="Swayne D.E."/>
        </authorList>
    </citation>
    <scope>NUCLEOTIDE SEQUENCE [LARGE SCALE GENOMIC DNA]</scope>
    <source>
        <strain evidence="1 2">DSM 3385</strain>
    </source>
</reference>